<evidence type="ECO:0000313" key="2">
    <source>
        <dbReference type="Proteomes" id="UP000029121"/>
    </source>
</evidence>
<keyword evidence="2" id="KW-1185">Reference proteome</keyword>
<gene>
    <name evidence="1" type="ORF">CARUB_v10018787mg</name>
</gene>
<protein>
    <submittedName>
        <fullName evidence="1">Uncharacterized protein</fullName>
    </submittedName>
</protein>
<accession>R0H1R8</accession>
<dbReference type="Proteomes" id="UP000029121">
    <property type="component" value="Unassembled WGS sequence"/>
</dbReference>
<proteinExistence type="predicted"/>
<evidence type="ECO:0000313" key="1">
    <source>
        <dbReference type="EMBL" id="EOA23199.1"/>
    </source>
</evidence>
<name>R0H1R8_9BRAS</name>
<sequence>MTLWYDTRINKRERARFETIRRTVELDVARIPRFVSRSQISHQYLSIACLSTVTKSDVMNIITGKITVDGRVAQRKSKK</sequence>
<organism evidence="1 2">
    <name type="scientific">Capsella rubella</name>
    <dbReference type="NCBI Taxonomy" id="81985"/>
    <lineage>
        <taxon>Eukaryota</taxon>
        <taxon>Viridiplantae</taxon>
        <taxon>Streptophyta</taxon>
        <taxon>Embryophyta</taxon>
        <taxon>Tracheophyta</taxon>
        <taxon>Spermatophyta</taxon>
        <taxon>Magnoliopsida</taxon>
        <taxon>eudicotyledons</taxon>
        <taxon>Gunneridae</taxon>
        <taxon>Pentapetalae</taxon>
        <taxon>rosids</taxon>
        <taxon>malvids</taxon>
        <taxon>Brassicales</taxon>
        <taxon>Brassicaceae</taxon>
        <taxon>Camelineae</taxon>
        <taxon>Capsella</taxon>
    </lineage>
</organism>
<dbReference type="EMBL" id="KB870809">
    <property type="protein sequence ID" value="EOA23199.1"/>
    <property type="molecule type" value="Genomic_DNA"/>
</dbReference>
<dbReference type="AlphaFoldDB" id="R0H1R8"/>
<reference evidence="2" key="1">
    <citation type="journal article" date="2013" name="Nat. Genet.">
        <title>The Capsella rubella genome and the genomic consequences of rapid mating system evolution.</title>
        <authorList>
            <person name="Slotte T."/>
            <person name="Hazzouri K.M."/>
            <person name="Agren J.A."/>
            <person name="Koenig D."/>
            <person name="Maumus F."/>
            <person name="Guo Y.L."/>
            <person name="Steige K."/>
            <person name="Platts A.E."/>
            <person name="Escobar J.S."/>
            <person name="Newman L.K."/>
            <person name="Wang W."/>
            <person name="Mandakova T."/>
            <person name="Vello E."/>
            <person name="Smith L.M."/>
            <person name="Henz S.R."/>
            <person name="Steffen J."/>
            <person name="Takuno S."/>
            <person name="Brandvain Y."/>
            <person name="Coop G."/>
            <person name="Andolfatto P."/>
            <person name="Hu T.T."/>
            <person name="Blanchette M."/>
            <person name="Clark R.M."/>
            <person name="Quesneville H."/>
            <person name="Nordborg M."/>
            <person name="Gaut B.S."/>
            <person name="Lysak M.A."/>
            <person name="Jenkins J."/>
            <person name="Grimwood J."/>
            <person name="Chapman J."/>
            <person name="Prochnik S."/>
            <person name="Shu S."/>
            <person name="Rokhsar D."/>
            <person name="Schmutz J."/>
            <person name="Weigel D."/>
            <person name="Wright S.I."/>
        </authorList>
    </citation>
    <scope>NUCLEOTIDE SEQUENCE [LARGE SCALE GENOMIC DNA]</scope>
    <source>
        <strain evidence="2">cv. Monte Gargano</strain>
    </source>
</reference>